<organism evidence="3 4">
    <name type="scientific">Phreatobacter cathodiphilus</name>
    <dbReference type="NCBI Taxonomy" id="1868589"/>
    <lineage>
        <taxon>Bacteria</taxon>
        <taxon>Pseudomonadati</taxon>
        <taxon>Pseudomonadota</taxon>
        <taxon>Alphaproteobacteria</taxon>
        <taxon>Hyphomicrobiales</taxon>
        <taxon>Phreatobacteraceae</taxon>
        <taxon>Phreatobacter</taxon>
    </lineage>
</organism>
<keyword evidence="2" id="KW-0732">Signal</keyword>
<dbReference type="KEGG" id="phr:C6569_08505"/>
<feature type="signal peptide" evidence="2">
    <location>
        <begin position="1"/>
        <end position="31"/>
    </location>
</feature>
<dbReference type="PROSITE" id="PS51318">
    <property type="entry name" value="TAT"/>
    <property type="match status" value="1"/>
</dbReference>
<dbReference type="Gene3D" id="3.40.190.150">
    <property type="entry name" value="Bordetella uptake gene, domain 1"/>
    <property type="match status" value="1"/>
</dbReference>
<proteinExistence type="inferred from homology"/>
<dbReference type="OrthoDB" id="9780943at2"/>
<dbReference type="CDD" id="cd07012">
    <property type="entry name" value="PBP2_Bug_TTT"/>
    <property type="match status" value="1"/>
</dbReference>
<dbReference type="EMBL" id="CP027668">
    <property type="protein sequence ID" value="AVO45096.1"/>
    <property type="molecule type" value="Genomic_DNA"/>
</dbReference>
<dbReference type="Gene3D" id="3.40.190.10">
    <property type="entry name" value="Periplasmic binding protein-like II"/>
    <property type="match status" value="1"/>
</dbReference>
<comment type="similarity">
    <text evidence="1">Belongs to the UPF0065 (bug) family.</text>
</comment>
<protein>
    <recommendedName>
        <fullName evidence="5">Tripartite tricarboxylate transporter substrate binding protein</fullName>
    </recommendedName>
</protein>
<evidence type="ECO:0008006" key="5">
    <source>
        <dbReference type="Google" id="ProtNLM"/>
    </source>
</evidence>
<dbReference type="AlphaFoldDB" id="A0A2S0NAH4"/>
<dbReference type="PIRSF" id="PIRSF017082">
    <property type="entry name" value="YflP"/>
    <property type="match status" value="1"/>
</dbReference>
<dbReference type="SUPFAM" id="SSF53850">
    <property type="entry name" value="Periplasmic binding protein-like II"/>
    <property type="match status" value="1"/>
</dbReference>
<feature type="chain" id="PRO_5015404921" description="Tripartite tricarboxylate transporter substrate binding protein" evidence="2">
    <location>
        <begin position="32"/>
        <end position="329"/>
    </location>
</feature>
<dbReference type="PANTHER" id="PTHR42928">
    <property type="entry name" value="TRICARBOXYLATE-BINDING PROTEIN"/>
    <property type="match status" value="1"/>
</dbReference>
<dbReference type="InterPro" id="IPR005064">
    <property type="entry name" value="BUG"/>
</dbReference>
<gene>
    <name evidence="3" type="ORF">C6569_08505</name>
</gene>
<keyword evidence="4" id="KW-1185">Reference proteome</keyword>
<accession>A0A2S0NAH4</accession>
<name>A0A2S0NAH4_9HYPH</name>
<dbReference type="RefSeq" id="WP_106748437.1">
    <property type="nucleotide sequence ID" value="NZ_CP027668.1"/>
</dbReference>
<evidence type="ECO:0000313" key="4">
    <source>
        <dbReference type="Proteomes" id="UP000237889"/>
    </source>
</evidence>
<sequence>MTKTLWTPSRRRFITSSSAAALAGLAAPGLAQTRFPNRPVTLIVPWTAGGSTDMGFRALAEATQKHLGERIIVENKPGAGGTLGPAQMAAGARPDGYTLAQMPITMFRLPHMTRVAFNPLTDFSYVVHVAGYCFGTTVRADSPHKTMKDLVEFARANPDKVTYGTPGAGTSLHITMMDIAARENIKWTHVPFRGASETNAAVLGGHVTAQADSSGWAPLVNAGQLRLLATWGKKRTKTWSSVPTLQESGIDIVSNSPFGIAGPKGMDPGIVKVLHDAFKKGIEEPDHMRVMDQLDQEVDYMDTATYEAFVKTMYEDMRQQVERLGLRRS</sequence>
<dbReference type="Pfam" id="PF03401">
    <property type="entry name" value="TctC"/>
    <property type="match status" value="1"/>
</dbReference>
<dbReference type="InterPro" id="IPR042100">
    <property type="entry name" value="Bug_dom1"/>
</dbReference>
<reference evidence="3 4" key="1">
    <citation type="submission" date="2018-03" db="EMBL/GenBank/DDBJ databases">
        <title>Genome sequencing of Phreatobacter sp.</title>
        <authorList>
            <person name="Kim S.-J."/>
            <person name="Heo J."/>
            <person name="Kwon S.-W."/>
        </authorList>
    </citation>
    <scope>NUCLEOTIDE SEQUENCE [LARGE SCALE GENOMIC DNA]</scope>
    <source>
        <strain evidence="3 4">S-12</strain>
    </source>
</reference>
<evidence type="ECO:0000313" key="3">
    <source>
        <dbReference type="EMBL" id="AVO45096.1"/>
    </source>
</evidence>
<dbReference type="Proteomes" id="UP000237889">
    <property type="component" value="Chromosome"/>
</dbReference>
<dbReference type="PANTHER" id="PTHR42928:SF5">
    <property type="entry name" value="BLR1237 PROTEIN"/>
    <property type="match status" value="1"/>
</dbReference>
<evidence type="ECO:0000256" key="1">
    <source>
        <dbReference type="ARBA" id="ARBA00006987"/>
    </source>
</evidence>
<dbReference type="InterPro" id="IPR006311">
    <property type="entry name" value="TAT_signal"/>
</dbReference>
<evidence type="ECO:0000256" key="2">
    <source>
        <dbReference type="SAM" id="SignalP"/>
    </source>
</evidence>